<keyword evidence="3" id="KW-1185">Reference proteome</keyword>
<feature type="compositionally biased region" description="Polar residues" evidence="1">
    <location>
        <begin position="83"/>
        <end position="93"/>
    </location>
</feature>
<feature type="region of interest" description="Disordered" evidence="1">
    <location>
        <begin position="417"/>
        <end position="441"/>
    </location>
</feature>
<reference evidence="2 3" key="1">
    <citation type="submission" date="2019-03" db="EMBL/GenBank/DDBJ databases">
        <authorList>
            <person name="Nijsse B."/>
        </authorList>
    </citation>
    <scope>NUCLEOTIDE SEQUENCE [LARGE SCALE GENOMIC DNA]</scope>
    <source>
        <strain evidence="2">Desulfoluna butyratoxydans MSL71</strain>
    </source>
</reference>
<dbReference type="Proteomes" id="UP000507962">
    <property type="component" value="Unassembled WGS sequence"/>
</dbReference>
<feature type="compositionally biased region" description="Basic and acidic residues" evidence="1">
    <location>
        <begin position="487"/>
        <end position="502"/>
    </location>
</feature>
<dbReference type="RefSeq" id="WP_180141495.1">
    <property type="nucleotide sequence ID" value="NZ_CAADHO010000005.1"/>
</dbReference>
<gene>
    <name evidence="2" type="ORF">MSL71_28590</name>
</gene>
<sequence>MTDPTSKVPMDKTPPDALDDHWLEDDDEPIELTELAAVNGDVPTEDDRGMSGDDGSVDAMGPDSEDEDDILELTEEFRLDDNGTPQEDASSGSGEEVPDLGDETIDLTEMAGLVEEPLEGQLPDLGEETIDLTEMAGLVEEPLEGQAPDLGEETIDLTEMAGLVEEPRDGQVPDLGDETIDLTEMAALVEETPEEQPPDLGEETLDLTEMAGLTEDVQVKASPESEEDVIDLTDMASLVDGVTEEVAPERGDEVIDLTEISSLLEEDPASQGEEVTEFGGESLDLSFSLDDLDTSQRSDVLEADTTLDVAKGDDDGFVDIDLLLADSEDGDGGMDSMAGEGLLGELSEDTVVLPVDDDPFVEKTVVLPVDDEPLLDLGMPLDGEDAVADGAASEEGLLDALSDETVVLNDDEPLLDLGIPLDEEPSAAEEAPAGDGLLDDLPDETVMLADDEDPLLDLGMPLDEEPAAATGDREGGGVLDLSDLVDEQGRRAQESEKPERRPPGFPEGTFDLAGINDDPTVDRGDEQASVSMAGLADIPEEQLERVVERVIRTMFKERIEELIVDAIGKNLSEDIEKMKKMIRENFS</sequence>
<name>A0A4U8YTL2_9BACT</name>
<evidence type="ECO:0000256" key="1">
    <source>
        <dbReference type="SAM" id="MobiDB-lite"/>
    </source>
</evidence>
<feature type="region of interest" description="Disordered" evidence="1">
    <location>
        <begin position="1"/>
        <end position="103"/>
    </location>
</feature>
<dbReference type="AlphaFoldDB" id="A0A4U8YTL2"/>
<evidence type="ECO:0000313" key="2">
    <source>
        <dbReference type="EMBL" id="VFQ45202.1"/>
    </source>
</evidence>
<accession>A0A4U8YTL2</accession>
<organism evidence="2 3">
    <name type="scientific">Desulfoluna butyratoxydans</name>
    <dbReference type="NCBI Taxonomy" id="231438"/>
    <lineage>
        <taxon>Bacteria</taxon>
        <taxon>Pseudomonadati</taxon>
        <taxon>Thermodesulfobacteriota</taxon>
        <taxon>Desulfobacteria</taxon>
        <taxon>Desulfobacterales</taxon>
        <taxon>Desulfolunaceae</taxon>
        <taxon>Desulfoluna</taxon>
    </lineage>
</organism>
<feature type="compositionally biased region" description="Acidic residues" evidence="1">
    <location>
        <begin position="22"/>
        <end position="31"/>
    </location>
</feature>
<proteinExistence type="predicted"/>
<evidence type="ECO:0000313" key="3">
    <source>
        <dbReference type="Proteomes" id="UP000507962"/>
    </source>
</evidence>
<feature type="region of interest" description="Disordered" evidence="1">
    <location>
        <begin position="459"/>
        <end position="511"/>
    </location>
</feature>
<dbReference type="EMBL" id="CAADHO010000005">
    <property type="protein sequence ID" value="VFQ45202.1"/>
    <property type="molecule type" value="Genomic_DNA"/>
</dbReference>
<protein>
    <submittedName>
        <fullName evidence="2">Uncharacterized protein</fullName>
    </submittedName>
</protein>
<feature type="compositionally biased region" description="Basic and acidic residues" evidence="1">
    <location>
        <begin position="9"/>
        <end position="21"/>
    </location>
</feature>
<feature type="compositionally biased region" description="Acidic residues" evidence="1">
    <location>
        <begin position="63"/>
        <end position="74"/>
    </location>
</feature>